<evidence type="ECO:0000313" key="2">
    <source>
        <dbReference type="EMBL" id="ACB84038.1"/>
    </source>
</evidence>
<dbReference type="Proteomes" id="UP000001683">
    <property type="component" value="Chromosome"/>
</dbReference>
<proteinExistence type="predicted"/>
<reference evidence="2 3" key="2">
    <citation type="journal article" date="2011" name="J. Bacteriol.">
        <title>Complete genome sequence of the anaerobic, halophilic alkalithermophile Natranaerobius thermophilus JW/NM-WN-LF.</title>
        <authorList>
            <person name="Zhao B."/>
            <person name="Mesbah N.M."/>
            <person name="Dalin E."/>
            <person name="Goodwin L."/>
            <person name="Nolan M."/>
            <person name="Pitluck S."/>
            <person name="Chertkov O."/>
            <person name="Brettin T.S."/>
            <person name="Han J."/>
            <person name="Larimer F.W."/>
            <person name="Land M.L."/>
            <person name="Hauser L."/>
            <person name="Kyrpides N."/>
            <person name="Wiegel J."/>
        </authorList>
    </citation>
    <scope>NUCLEOTIDE SEQUENCE [LARGE SCALE GENOMIC DNA]</scope>
    <source>
        <strain evidence="3">ATCC BAA-1301 / DSM 18059 / JW/NM-WN-LF</strain>
    </source>
</reference>
<evidence type="ECO:0000313" key="3">
    <source>
        <dbReference type="Proteomes" id="UP000001683"/>
    </source>
</evidence>
<accession>B2A5U5</accession>
<dbReference type="STRING" id="457570.Nther_0442"/>
<evidence type="ECO:0000259" key="1">
    <source>
        <dbReference type="PROSITE" id="PS50965"/>
    </source>
</evidence>
<dbReference type="InParanoid" id="B2A5U5"/>
<gene>
    <name evidence="2" type="ordered locus">Nther_0442</name>
</gene>
<organism evidence="2 3">
    <name type="scientific">Natranaerobius thermophilus (strain ATCC BAA-1301 / DSM 18059 / JW/NM-WN-LF)</name>
    <dbReference type="NCBI Taxonomy" id="457570"/>
    <lineage>
        <taxon>Bacteria</taxon>
        <taxon>Bacillati</taxon>
        <taxon>Bacillota</taxon>
        <taxon>Clostridia</taxon>
        <taxon>Natranaerobiales</taxon>
        <taxon>Natranaerobiaceae</taxon>
        <taxon>Natranaerobius</taxon>
    </lineage>
</organism>
<dbReference type="RefSeq" id="WP_012446925.1">
    <property type="nucleotide sequence ID" value="NC_010718.1"/>
</dbReference>
<dbReference type="KEGG" id="nth:Nther_0442"/>
<keyword evidence="3" id="KW-1185">Reference proteome</keyword>
<dbReference type="OrthoDB" id="9813328at2"/>
<protein>
    <submittedName>
        <fullName evidence="2">NERD domain protein</fullName>
    </submittedName>
</protein>
<name>B2A5U5_NATTJ</name>
<dbReference type="Pfam" id="PF08378">
    <property type="entry name" value="NERD"/>
    <property type="match status" value="1"/>
</dbReference>
<sequence length="261" mass="30453">MEIIDFKQSNLNRVYKYNEELKKTQSNFKQLKSRLLKKQLLKIITFNKSKKRQIQENICYDKTELDKLEQQIFRLTEKITALEKGVAGEKLVREHLKEQLSDSYYLINNFYFFNNSPCEIDHIIVGPAGFVIVETKHLGGKLFVHPCHYKWLRAPLNNPDAIKKPMKNPLKQLERNVAEFKSLLSEAEMGELPVQGVLVFPRNSCLLSNRGCGEEFPVLYHDELIEYIDSLEKLDHLSDISRLNCLVDNLIDLANQKNKRT</sequence>
<dbReference type="HOGENOM" id="CLU_1064874_0_0_9"/>
<dbReference type="InterPro" id="IPR011528">
    <property type="entry name" value="NERD"/>
</dbReference>
<dbReference type="AlphaFoldDB" id="B2A5U5"/>
<dbReference type="EMBL" id="CP001034">
    <property type="protein sequence ID" value="ACB84038.1"/>
    <property type="molecule type" value="Genomic_DNA"/>
</dbReference>
<reference evidence="2 3" key="1">
    <citation type="submission" date="2008-04" db="EMBL/GenBank/DDBJ databases">
        <title>Complete sequence of chromosome of Natranaerobius thermophilus JW/NM-WN-LF.</title>
        <authorList>
            <consortium name="US DOE Joint Genome Institute"/>
            <person name="Copeland A."/>
            <person name="Lucas S."/>
            <person name="Lapidus A."/>
            <person name="Glavina del Rio T."/>
            <person name="Dalin E."/>
            <person name="Tice H."/>
            <person name="Bruce D."/>
            <person name="Goodwin L."/>
            <person name="Pitluck S."/>
            <person name="Chertkov O."/>
            <person name="Brettin T."/>
            <person name="Detter J.C."/>
            <person name="Han C."/>
            <person name="Kuske C.R."/>
            <person name="Schmutz J."/>
            <person name="Larimer F."/>
            <person name="Land M."/>
            <person name="Hauser L."/>
            <person name="Kyrpides N."/>
            <person name="Lykidis A."/>
            <person name="Mesbah N.M."/>
            <person name="Wiegel J."/>
        </authorList>
    </citation>
    <scope>NUCLEOTIDE SEQUENCE [LARGE SCALE GENOMIC DNA]</scope>
    <source>
        <strain evidence="3">ATCC BAA-1301 / DSM 18059 / JW/NM-WN-LF</strain>
    </source>
</reference>
<feature type="domain" description="NERD" evidence="1">
    <location>
        <begin position="84"/>
        <end position="203"/>
    </location>
</feature>
<dbReference type="PROSITE" id="PS50965">
    <property type="entry name" value="NERD"/>
    <property type="match status" value="1"/>
</dbReference>